<feature type="transmembrane region" description="Helical" evidence="1">
    <location>
        <begin position="20"/>
        <end position="45"/>
    </location>
</feature>
<accession>A0A3B0VBG0</accession>
<organism evidence="2">
    <name type="scientific">hydrothermal vent metagenome</name>
    <dbReference type="NCBI Taxonomy" id="652676"/>
    <lineage>
        <taxon>unclassified sequences</taxon>
        <taxon>metagenomes</taxon>
        <taxon>ecological metagenomes</taxon>
    </lineage>
</organism>
<dbReference type="EMBL" id="UOEY01000112">
    <property type="protein sequence ID" value="VAW40905.1"/>
    <property type="molecule type" value="Genomic_DNA"/>
</dbReference>
<keyword evidence="1" id="KW-0812">Transmembrane</keyword>
<evidence type="ECO:0000256" key="1">
    <source>
        <dbReference type="SAM" id="Phobius"/>
    </source>
</evidence>
<keyword evidence="1" id="KW-1133">Transmembrane helix</keyword>
<keyword evidence="1" id="KW-0472">Membrane</keyword>
<feature type="transmembrane region" description="Helical" evidence="1">
    <location>
        <begin position="66"/>
        <end position="88"/>
    </location>
</feature>
<proteinExistence type="predicted"/>
<evidence type="ECO:0000313" key="2">
    <source>
        <dbReference type="EMBL" id="VAW40905.1"/>
    </source>
</evidence>
<reference evidence="2" key="1">
    <citation type="submission" date="2018-06" db="EMBL/GenBank/DDBJ databases">
        <authorList>
            <person name="Zhirakovskaya E."/>
        </authorList>
    </citation>
    <scope>NUCLEOTIDE SEQUENCE</scope>
</reference>
<gene>
    <name evidence="2" type="ORF">MNBD_DELTA04-1064</name>
</gene>
<protein>
    <submittedName>
        <fullName evidence="2">Uncharacterized protein</fullName>
    </submittedName>
</protein>
<feature type="transmembrane region" description="Helical" evidence="1">
    <location>
        <begin position="94"/>
        <end position="113"/>
    </location>
</feature>
<sequence>MDFKDLFERAWKIFTSFLPAMVLNTVVLIGVSIITLGILQPVAIAGYTQSLLLALRDQRKPEVRDLFSYMGLFWPLLGFTVLLFLAIMLGLVVLLLPGIIMGLVATFFCIYMLPLMTDRGMGLVDAIRESSRLALEKPVADHLVVVAIYVGLVSVGQSVILGVLFTLPLATLFVLSVYEVKVKKALPSPPGA</sequence>
<name>A0A3B0VBG0_9ZZZZ</name>
<dbReference type="AlphaFoldDB" id="A0A3B0VBG0"/>